<dbReference type="PANTHER" id="PTHR33120:SF57">
    <property type="entry name" value="PIR2-LIKE HELICAL DOMAIN-CONTAINING PROTEIN"/>
    <property type="match status" value="1"/>
</dbReference>
<proteinExistence type="predicted"/>
<comment type="caution">
    <text evidence="4">The sequence shown here is derived from an EMBL/GenBank/DDBJ whole genome shotgun (WGS) entry which is preliminary data.</text>
</comment>
<keyword evidence="5" id="KW-1185">Reference proteome</keyword>
<dbReference type="EMBL" id="CAJGYO010000018">
    <property type="protein sequence ID" value="CAD6337795.1"/>
    <property type="molecule type" value="Genomic_DNA"/>
</dbReference>
<dbReference type="Pfam" id="PF12274">
    <property type="entry name" value="DUF3615"/>
    <property type="match status" value="1"/>
</dbReference>
<dbReference type="InterPro" id="IPR022059">
    <property type="entry name" value="DUF3615"/>
</dbReference>
<evidence type="ECO:0000313" key="4">
    <source>
        <dbReference type="EMBL" id="CAD6337795.1"/>
    </source>
</evidence>
<gene>
    <name evidence="4" type="ORF">NCGR_LOCUS61893</name>
</gene>
<feature type="domain" description="PIR2-like helical" evidence="3">
    <location>
        <begin position="8"/>
        <end position="81"/>
    </location>
</feature>
<evidence type="ECO:0000313" key="5">
    <source>
        <dbReference type="Proteomes" id="UP000604825"/>
    </source>
</evidence>
<dbReference type="Pfam" id="PF20235">
    <property type="entry name" value="PIR2-like_helical"/>
    <property type="match status" value="1"/>
</dbReference>
<sequence length="334" mass="37558">MKRMLIATIHGLYVQALGSLPTAELCSRYHRSLLLGGYCYGPLDPVSNIIVNTIWYEQNFPTGKQFSVSMISTQMSDDVAHCGPITLWPRILSLHSTPRLSAAGEKPLYVSDSSTFPNSPATEEITRVASVVEAYTAAATATFHSFPNSVPLAHPEFLAHQGFGSASEEGRLFELHIIFGFNEFVSGPVHSMEKVGDYNPWTPDKYCHTHINFLAICKDRPYDPPTIFFAECGKDGADTCWCVPIIPQKPKAEQPRCVYCEHRANRIVHPAMESFYGRDEFDKLFYESDRKFYTNNGAIEHSRLDINWVHGVEDGAVYLNYYPDGDEADWIQIS</sequence>
<keyword evidence="1" id="KW-0732">Signal</keyword>
<dbReference type="InterPro" id="IPR046527">
    <property type="entry name" value="PIR2-like_helical"/>
</dbReference>
<accession>A0A811SA73</accession>
<dbReference type="AlphaFoldDB" id="A0A811SA73"/>
<evidence type="ECO:0000259" key="2">
    <source>
        <dbReference type="Pfam" id="PF12274"/>
    </source>
</evidence>
<evidence type="ECO:0000256" key="1">
    <source>
        <dbReference type="SAM" id="SignalP"/>
    </source>
</evidence>
<dbReference type="Proteomes" id="UP000604825">
    <property type="component" value="Unassembled WGS sequence"/>
</dbReference>
<organism evidence="4 5">
    <name type="scientific">Miscanthus lutarioriparius</name>
    <dbReference type="NCBI Taxonomy" id="422564"/>
    <lineage>
        <taxon>Eukaryota</taxon>
        <taxon>Viridiplantae</taxon>
        <taxon>Streptophyta</taxon>
        <taxon>Embryophyta</taxon>
        <taxon>Tracheophyta</taxon>
        <taxon>Spermatophyta</taxon>
        <taxon>Magnoliopsida</taxon>
        <taxon>Liliopsida</taxon>
        <taxon>Poales</taxon>
        <taxon>Poaceae</taxon>
        <taxon>PACMAD clade</taxon>
        <taxon>Panicoideae</taxon>
        <taxon>Andropogonodae</taxon>
        <taxon>Andropogoneae</taxon>
        <taxon>Saccharinae</taxon>
        <taxon>Miscanthus</taxon>
    </lineage>
</organism>
<feature type="domain" description="DUF3615" evidence="2">
    <location>
        <begin position="169"/>
        <end position="270"/>
    </location>
</feature>
<feature type="signal peptide" evidence="1">
    <location>
        <begin position="1"/>
        <end position="18"/>
    </location>
</feature>
<feature type="chain" id="PRO_5032631002" evidence="1">
    <location>
        <begin position="19"/>
        <end position="334"/>
    </location>
</feature>
<evidence type="ECO:0000259" key="3">
    <source>
        <dbReference type="Pfam" id="PF20235"/>
    </source>
</evidence>
<protein>
    <submittedName>
        <fullName evidence="4">Uncharacterized protein</fullName>
    </submittedName>
</protein>
<reference evidence="4" key="1">
    <citation type="submission" date="2020-10" db="EMBL/GenBank/DDBJ databases">
        <authorList>
            <person name="Han B."/>
            <person name="Lu T."/>
            <person name="Zhao Q."/>
            <person name="Huang X."/>
            <person name="Zhao Y."/>
        </authorList>
    </citation>
    <scope>NUCLEOTIDE SEQUENCE</scope>
</reference>
<dbReference type="OrthoDB" id="688473at2759"/>
<dbReference type="PANTHER" id="PTHR33120">
    <property type="entry name" value="EXPRESSED PROTEIN-RELATED"/>
    <property type="match status" value="1"/>
</dbReference>
<name>A0A811SA73_9POAL</name>